<organism evidence="1 2">
    <name type="scientific">Phytophthora fragariaefolia</name>
    <dbReference type="NCBI Taxonomy" id="1490495"/>
    <lineage>
        <taxon>Eukaryota</taxon>
        <taxon>Sar</taxon>
        <taxon>Stramenopiles</taxon>
        <taxon>Oomycota</taxon>
        <taxon>Peronosporomycetes</taxon>
        <taxon>Peronosporales</taxon>
        <taxon>Peronosporaceae</taxon>
        <taxon>Phytophthora</taxon>
    </lineage>
</organism>
<dbReference type="Proteomes" id="UP001165121">
    <property type="component" value="Unassembled WGS sequence"/>
</dbReference>
<sequence length="130" mass="14298">MQEVARVKSSRVQEQDPSSAFEMVAPKRVDIASWIAESWHDLSATTIVSGFAKADLLGDTRKVDTPTEYPGIDNITDLLGQLEGLGAVVSRFVVTINTPVAPTMTFSRCTVQYMTFIRVNCRDNQASLDT</sequence>
<dbReference type="EMBL" id="BSXT01006168">
    <property type="protein sequence ID" value="GMF62066.1"/>
    <property type="molecule type" value="Genomic_DNA"/>
</dbReference>
<comment type="caution">
    <text evidence="1">The sequence shown here is derived from an EMBL/GenBank/DDBJ whole genome shotgun (WGS) entry which is preliminary data.</text>
</comment>
<gene>
    <name evidence="1" type="ORF">Pfra01_002706200</name>
</gene>
<proteinExistence type="predicted"/>
<accession>A0A9W6YG60</accession>
<evidence type="ECO:0000313" key="1">
    <source>
        <dbReference type="EMBL" id="GMF62066.1"/>
    </source>
</evidence>
<keyword evidence="2" id="KW-1185">Reference proteome</keyword>
<dbReference type="OrthoDB" id="111957at2759"/>
<protein>
    <submittedName>
        <fullName evidence="1">Unnamed protein product</fullName>
    </submittedName>
</protein>
<name>A0A9W6YG60_9STRA</name>
<dbReference type="AlphaFoldDB" id="A0A9W6YG60"/>
<reference evidence="1" key="1">
    <citation type="submission" date="2023-04" db="EMBL/GenBank/DDBJ databases">
        <title>Phytophthora fragariaefolia NBRC 109709.</title>
        <authorList>
            <person name="Ichikawa N."/>
            <person name="Sato H."/>
            <person name="Tonouchi N."/>
        </authorList>
    </citation>
    <scope>NUCLEOTIDE SEQUENCE</scope>
    <source>
        <strain evidence="1">NBRC 109709</strain>
    </source>
</reference>
<evidence type="ECO:0000313" key="2">
    <source>
        <dbReference type="Proteomes" id="UP001165121"/>
    </source>
</evidence>